<reference evidence="1 2" key="1">
    <citation type="submission" date="2021-06" db="EMBL/GenBank/DDBJ databases">
        <authorList>
            <person name="Kallberg Y."/>
            <person name="Tangrot J."/>
            <person name="Rosling A."/>
        </authorList>
    </citation>
    <scope>NUCLEOTIDE SEQUENCE [LARGE SCALE GENOMIC DNA]</scope>
    <source>
        <strain evidence="1 2">120-4 pot B 10/14</strain>
    </source>
</reference>
<evidence type="ECO:0000313" key="2">
    <source>
        <dbReference type="Proteomes" id="UP000789901"/>
    </source>
</evidence>
<dbReference type="EMBL" id="CAJVQB010014357">
    <property type="protein sequence ID" value="CAG8767915.1"/>
    <property type="molecule type" value="Genomic_DNA"/>
</dbReference>
<sequence>MISKTNPSQLKAILFDFNPKVIPESPHKDYTTTLPPFSNNYESSKSTLATFSTTKQPFVIAHFQHVHICLICYKKDIPYVFLSNKKHTLTDLNLTLVIQGFLTHIACILLLKLKYSPQSNPLTQKQ</sequence>
<name>A0ABN7VFQ4_GIGMA</name>
<accession>A0ABN7VFQ4</accession>
<proteinExistence type="predicted"/>
<organism evidence="1 2">
    <name type="scientific">Gigaspora margarita</name>
    <dbReference type="NCBI Taxonomy" id="4874"/>
    <lineage>
        <taxon>Eukaryota</taxon>
        <taxon>Fungi</taxon>
        <taxon>Fungi incertae sedis</taxon>
        <taxon>Mucoromycota</taxon>
        <taxon>Glomeromycotina</taxon>
        <taxon>Glomeromycetes</taxon>
        <taxon>Diversisporales</taxon>
        <taxon>Gigasporaceae</taxon>
        <taxon>Gigaspora</taxon>
    </lineage>
</organism>
<dbReference type="Proteomes" id="UP000789901">
    <property type="component" value="Unassembled WGS sequence"/>
</dbReference>
<comment type="caution">
    <text evidence="1">The sequence shown here is derived from an EMBL/GenBank/DDBJ whole genome shotgun (WGS) entry which is preliminary data.</text>
</comment>
<gene>
    <name evidence="1" type="ORF">GMARGA_LOCUS18198</name>
</gene>
<keyword evidence="2" id="KW-1185">Reference proteome</keyword>
<evidence type="ECO:0000313" key="1">
    <source>
        <dbReference type="EMBL" id="CAG8767915.1"/>
    </source>
</evidence>
<protein>
    <submittedName>
        <fullName evidence="1">705_t:CDS:1</fullName>
    </submittedName>
</protein>